<evidence type="ECO:0000256" key="6">
    <source>
        <dbReference type="ARBA" id="ARBA00023136"/>
    </source>
</evidence>
<comment type="similarity">
    <text evidence="2">Belongs to the peptidase S54 family.</text>
</comment>
<evidence type="ECO:0000256" key="2">
    <source>
        <dbReference type="ARBA" id="ARBA00009045"/>
    </source>
</evidence>
<dbReference type="PANTHER" id="PTHR43731">
    <property type="entry name" value="RHOMBOID PROTEASE"/>
    <property type="match status" value="1"/>
</dbReference>
<feature type="transmembrane region" description="Helical" evidence="7">
    <location>
        <begin position="52"/>
        <end position="69"/>
    </location>
</feature>
<dbReference type="Proteomes" id="UP000053860">
    <property type="component" value="Unassembled WGS sequence"/>
</dbReference>
<feature type="transmembrane region" description="Helical" evidence="7">
    <location>
        <begin position="81"/>
        <end position="99"/>
    </location>
</feature>
<proteinExistence type="inferred from homology"/>
<organism evidence="9 10">
    <name type="scientific">Proteiniphilum acetatigenes</name>
    <dbReference type="NCBI Taxonomy" id="294710"/>
    <lineage>
        <taxon>Bacteria</taxon>
        <taxon>Pseudomonadati</taxon>
        <taxon>Bacteroidota</taxon>
        <taxon>Bacteroidia</taxon>
        <taxon>Bacteroidales</taxon>
        <taxon>Dysgonomonadaceae</taxon>
        <taxon>Proteiniphilum</taxon>
    </lineage>
</organism>
<keyword evidence="6 7" id="KW-0472">Membrane</keyword>
<dbReference type="GO" id="GO:0004252">
    <property type="term" value="F:serine-type endopeptidase activity"/>
    <property type="evidence" value="ECO:0007669"/>
    <property type="project" value="InterPro"/>
</dbReference>
<dbReference type="InterPro" id="IPR035952">
    <property type="entry name" value="Rhomboid-like_sf"/>
</dbReference>
<feature type="transmembrane region" description="Helical" evidence="7">
    <location>
        <begin position="111"/>
        <end position="130"/>
    </location>
</feature>
<dbReference type="InterPro" id="IPR050925">
    <property type="entry name" value="Rhomboid_protease_S54"/>
</dbReference>
<feature type="transmembrane region" description="Helical" evidence="7">
    <location>
        <begin position="177"/>
        <end position="198"/>
    </location>
</feature>
<dbReference type="PANTHER" id="PTHR43731:SF14">
    <property type="entry name" value="PRESENILIN-ASSOCIATED RHOMBOID-LIKE PROTEIN, MITOCHONDRIAL"/>
    <property type="match status" value="1"/>
</dbReference>
<gene>
    <name evidence="9" type="ORF">XD92_1653</name>
</gene>
<dbReference type="Pfam" id="PF01694">
    <property type="entry name" value="Rhomboid"/>
    <property type="match status" value="1"/>
</dbReference>
<comment type="subcellular location">
    <subcellularLocation>
        <location evidence="1">Membrane</location>
        <topology evidence="1">Multi-pass membrane protein</topology>
    </subcellularLocation>
</comment>
<feature type="transmembrane region" description="Helical" evidence="7">
    <location>
        <begin position="137"/>
        <end position="157"/>
    </location>
</feature>
<evidence type="ECO:0000256" key="3">
    <source>
        <dbReference type="ARBA" id="ARBA00022692"/>
    </source>
</evidence>
<dbReference type="EMBL" id="LGGN01000426">
    <property type="protein sequence ID" value="KUK74462.1"/>
    <property type="molecule type" value="Genomic_DNA"/>
</dbReference>
<evidence type="ECO:0000259" key="8">
    <source>
        <dbReference type="Pfam" id="PF01694"/>
    </source>
</evidence>
<comment type="caution">
    <text evidence="9">The sequence shown here is derived from an EMBL/GenBank/DDBJ whole genome shotgun (WGS) entry which is preliminary data.</text>
</comment>
<dbReference type="AlphaFoldDB" id="A0A101HCT2"/>
<keyword evidence="5 7" id="KW-1133">Transmembrane helix</keyword>
<protein>
    <submittedName>
        <fullName evidence="9">Rhomboid family protein</fullName>
    </submittedName>
</protein>
<dbReference type="SUPFAM" id="SSF144091">
    <property type="entry name" value="Rhomboid-like"/>
    <property type="match status" value="1"/>
</dbReference>
<dbReference type="Gene3D" id="1.20.1540.10">
    <property type="entry name" value="Rhomboid-like"/>
    <property type="match status" value="1"/>
</dbReference>
<evidence type="ECO:0000256" key="4">
    <source>
        <dbReference type="ARBA" id="ARBA00022801"/>
    </source>
</evidence>
<sequence>MITIILIVLTSIISILAFREHSMMNRMIFYPPAVRSGEWHRLFTYGFLHADYMHLIFNMFTLYFFGMDIERFCKIQLGENWGALCFIILYLTALPVSILPTYFKQKENRNYHSLGASGAVSAVIFAYMLINPMNFMGILFIPVMLPAFLFGIIFLLISMSLDKKESGNINHSAHITGGIYGIIYMIVLFRIVAGANLIESFFSQIRIDSLSDLFHIGF</sequence>
<reference evidence="10" key="1">
    <citation type="journal article" date="2015" name="MBio">
        <title>Genome-Resolved Metagenomic Analysis Reveals Roles for Candidate Phyla and Other Microbial Community Members in Biogeochemical Transformations in Oil Reservoirs.</title>
        <authorList>
            <person name="Hu P."/>
            <person name="Tom L."/>
            <person name="Singh A."/>
            <person name="Thomas B.C."/>
            <person name="Baker B.J."/>
            <person name="Piceno Y.M."/>
            <person name="Andersen G.L."/>
            <person name="Banfield J.F."/>
        </authorList>
    </citation>
    <scope>NUCLEOTIDE SEQUENCE [LARGE SCALE GENOMIC DNA]</scope>
</reference>
<evidence type="ECO:0000256" key="5">
    <source>
        <dbReference type="ARBA" id="ARBA00022989"/>
    </source>
</evidence>
<accession>A0A101HCT2</accession>
<keyword evidence="4" id="KW-0378">Hydrolase</keyword>
<evidence type="ECO:0000256" key="1">
    <source>
        <dbReference type="ARBA" id="ARBA00004141"/>
    </source>
</evidence>
<evidence type="ECO:0000313" key="9">
    <source>
        <dbReference type="EMBL" id="KUK74462.1"/>
    </source>
</evidence>
<evidence type="ECO:0000313" key="10">
    <source>
        <dbReference type="Proteomes" id="UP000053860"/>
    </source>
</evidence>
<dbReference type="InterPro" id="IPR022764">
    <property type="entry name" value="Peptidase_S54_rhomboid_dom"/>
</dbReference>
<keyword evidence="3 7" id="KW-0812">Transmembrane</keyword>
<feature type="domain" description="Peptidase S54 rhomboid" evidence="8">
    <location>
        <begin position="37"/>
        <end position="190"/>
    </location>
</feature>
<name>A0A101HCT2_9BACT</name>
<dbReference type="GO" id="GO:0016020">
    <property type="term" value="C:membrane"/>
    <property type="evidence" value="ECO:0007669"/>
    <property type="project" value="UniProtKB-SubCell"/>
</dbReference>
<evidence type="ECO:0000256" key="7">
    <source>
        <dbReference type="SAM" id="Phobius"/>
    </source>
</evidence>